<keyword evidence="1" id="KW-0808">Transferase</keyword>
<dbReference type="PANTHER" id="PTHR43289">
    <property type="entry name" value="MITOGEN-ACTIVATED PROTEIN KINASE KINASE KINASE 20-RELATED"/>
    <property type="match status" value="1"/>
</dbReference>
<reference evidence="8 9" key="1">
    <citation type="submission" date="2022-11" db="EMBL/GenBank/DDBJ databases">
        <title>Minimal conservation of predation-associated metabolite biosynthetic gene clusters underscores biosynthetic potential of Myxococcota including descriptions for ten novel species: Archangium lansinium sp. nov., Myxococcus landrumus sp. nov., Nannocystis bai.</title>
        <authorList>
            <person name="Ahearne A."/>
            <person name="Stevens C."/>
            <person name="Dowd S."/>
        </authorList>
    </citation>
    <scope>NUCLEOTIDE SEQUENCE [LARGE SCALE GENOMIC DNA]</scope>
    <source>
        <strain evidence="8 9">NCELM</strain>
    </source>
</reference>
<dbReference type="InterPro" id="IPR011009">
    <property type="entry name" value="Kinase-like_dom_sf"/>
</dbReference>
<dbReference type="Pfam" id="PF13424">
    <property type="entry name" value="TPR_12"/>
    <property type="match status" value="1"/>
</dbReference>
<dbReference type="PROSITE" id="PS00108">
    <property type="entry name" value="PROTEIN_KINASE_ST"/>
    <property type="match status" value="1"/>
</dbReference>
<keyword evidence="4 5" id="KW-0067">ATP-binding</keyword>
<dbReference type="Pfam" id="PF00069">
    <property type="entry name" value="Pkinase"/>
    <property type="match status" value="1"/>
</dbReference>
<dbReference type="InterPro" id="IPR011990">
    <property type="entry name" value="TPR-like_helical_dom_sf"/>
</dbReference>
<keyword evidence="2 5" id="KW-0547">Nucleotide-binding</keyword>
<evidence type="ECO:0000259" key="7">
    <source>
        <dbReference type="PROSITE" id="PS50011"/>
    </source>
</evidence>
<dbReference type="Gene3D" id="3.30.200.20">
    <property type="entry name" value="Phosphorylase Kinase, domain 1"/>
    <property type="match status" value="1"/>
</dbReference>
<keyword evidence="3 8" id="KW-0418">Kinase</keyword>
<dbReference type="EMBL" id="JAQNDN010000022">
    <property type="protein sequence ID" value="MDC0673246.1"/>
    <property type="molecule type" value="Genomic_DNA"/>
</dbReference>
<proteinExistence type="predicted"/>
<evidence type="ECO:0000313" key="8">
    <source>
        <dbReference type="EMBL" id="MDC0673246.1"/>
    </source>
</evidence>
<evidence type="ECO:0000256" key="3">
    <source>
        <dbReference type="ARBA" id="ARBA00022777"/>
    </source>
</evidence>
<evidence type="ECO:0000313" key="9">
    <source>
        <dbReference type="Proteomes" id="UP001217838"/>
    </source>
</evidence>
<feature type="region of interest" description="Disordered" evidence="6">
    <location>
        <begin position="1"/>
        <end position="23"/>
    </location>
</feature>
<evidence type="ECO:0000256" key="6">
    <source>
        <dbReference type="SAM" id="MobiDB-lite"/>
    </source>
</evidence>
<dbReference type="Gene3D" id="1.25.40.10">
    <property type="entry name" value="Tetratricopeptide repeat domain"/>
    <property type="match status" value="1"/>
</dbReference>
<evidence type="ECO:0000256" key="4">
    <source>
        <dbReference type="ARBA" id="ARBA00022840"/>
    </source>
</evidence>
<evidence type="ECO:0000256" key="5">
    <source>
        <dbReference type="PROSITE-ProRule" id="PRU10141"/>
    </source>
</evidence>
<dbReference type="CDD" id="cd14014">
    <property type="entry name" value="STKc_PknB_like"/>
    <property type="match status" value="1"/>
</dbReference>
<gene>
    <name evidence="8" type="ORF">POL58_36220</name>
</gene>
<dbReference type="PANTHER" id="PTHR43289:SF6">
    <property type="entry name" value="SERINE_THREONINE-PROTEIN KINASE NEKL-3"/>
    <property type="match status" value="1"/>
</dbReference>
<feature type="compositionally biased region" description="Polar residues" evidence="6">
    <location>
        <begin position="1"/>
        <end position="10"/>
    </location>
</feature>
<comment type="caution">
    <text evidence="8">The sequence shown here is derived from an EMBL/GenBank/DDBJ whole genome shotgun (WGS) entry which is preliminary data.</text>
</comment>
<dbReference type="SUPFAM" id="SSF56112">
    <property type="entry name" value="Protein kinase-like (PK-like)"/>
    <property type="match status" value="1"/>
</dbReference>
<dbReference type="GO" id="GO:0016301">
    <property type="term" value="F:kinase activity"/>
    <property type="evidence" value="ECO:0007669"/>
    <property type="project" value="UniProtKB-KW"/>
</dbReference>
<feature type="binding site" evidence="5">
    <location>
        <position position="69"/>
    </location>
    <ligand>
        <name>ATP</name>
        <dbReference type="ChEBI" id="CHEBI:30616"/>
    </ligand>
</feature>
<evidence type="ECO:0000256" key="1">
    <source>
        <dbReference type="ARBA" id="ARBA00022679"/>
    </source>
</evidence>
<dbReference type="RefSeq" id="WP_272005986.1">
    <property type="nucleotide sequence ID" value="NZ_JAQNDN010000022.1"/>
</dbReference>
<dbReference type="PROSITE" id="PS50011">
    <property type="entry name" value="PROTEIN_KINASE_DOM"/>
    <property type="match status" value="1"/>
</dbReference>
<evidence type="ECO:0000256" key="2">
    <source>
        <dbReference type="ARBA" id="ARBA00022741"/>
    </source>
</evidence>
<dbReference type="InterPro" id="IPR000719">
    <property type="entry name" value="Prot_kinase_dom"/>
</dbReference>
<dbReference type="SUPFAM" id="SSF48452">
    <property type="entry name" value="TPR-like"/>
    <property type="match status" value="1"/>
</dbReference>
<dbReference type="Proteomes" id="UP001217838">
    <property type="component" value="Unassembled WGS sequence"/>
</dbReference>
<dbReference type="PROSITE" id="PS00107">
    <property type="entry name" value="PROTEIN_KINASE_ATP"/>
    <property type="match status" value="1"/>
</dbReference>
<dbReference type="InterPro" id="IPR008271">
    <property type="entry name" value="Ser/Thr_kinase_AS"/>
</dbReference>
<protein>
    <submittedName>
        <fullName evidence="8">Serine/threonine-protein kinase</fullName>
    </submittedName>
</protein>
<feature type="domain" description="Protein kinase" evidence="7">
    <location>
        <begin position="40"/>
        <end position="323"/>
    </location>
</feature>
<organism evidence="8 9">
    <name type="scientific">Nannocystis radixulma</name>
    <dbReference type="NCBI Taxonomy" id="2995305"/>
    <lineage>
        <taxon>Bacteria</taxon>
        <taxon>Pseudomonadati</taxon>
        <taxon>Myxococcota</taxon>
        <taxon>Polyangia</taxon>
        <taxon>Nannocystales</taxon>
        <taxon>Nannocystaceae</taxon>
        <taxon>Nannocystis</taxon>
    </lineage>
</organism>
<keyword evidence="9" id="KW-1185">Reference proteome</keyword>
<dbReference type="InterPro" id="IPR017441">
    <property type="entry name" value="Protein_kinase_ATP_BS"/>
</dbReference>
<dbReference type="Gene3D" id="1.10.510.10">
    <property type="entry name" value="Transferase(Phosphotransferase) domain 1"/>
    <property type="match status" value="1"/>
</dbReference>
<name>A0ABT5BGH1_9BACT</name>
<sequence length="922" mass="98657">MHDTALQTTGLAVAPRSDDPELTSAIEPSTTVAGGKLGRFMILEPLGSGAMGVVYTAYDETLDRKVAVKVLRDTGASAQSRLLREAQAMARVSHPNVVTVLEAGVAGGQVYVAMEFIRGMTLAAWLQAQPRSWQEVVEVFAQAGRGLAAAHAAGLVHRDFKPSNVMIDEAGRARVLDFGLVRAATPELPRAKNSVTGSINSSSKLDMQLTHDDQIVGTPAYMAPEHWRGLSPEPAADQFSFCVALYEALYDAPPFRYADVAELVHKVLKGQADEPPRKRGLPAWLAPVVMRGLKTAPKDRYPGMPALLAALDRGRARGRRRWVVAAVLAATAVTTGSVLARSNSEGRTCTGAPEELARVWGQARRDAVATALGAAAPGYASVVWPRVQEELDHYAADWRATHRDACVAHLRGERSGSLLDHQMRCLDQRLRALDETVTTLAAADADVALRALDVAGDLPRLEGCRNLEALASELPPPDDPDSAAKIAELRGRMTQAQVLARSGRQQDALALATEVVAASESVDYPPVRAEAALLRSKLDLHLTEQTDEKIARLTRAIGLGFQARVDGIAAEAMALRIYALARQSDELERALADEPLALALAERSATPEALRGLVLNNIGTAYLAKQDPAQARRYFTEALAVREAALGSEDREVAYTLVNLALASEPGREQQRLLERALAIFELALGPAHPETIEVRLTAAHLVDPGAGPGLVRPGCAALDRFLTGDVVRRSRCLLYLGRLALELGDDDEADFAFVAGASLGERAVASAGAGLTDFEVAALVGYAALSTGAHAAAIRRIEAALVKLPQAWWSRADAAELRLILAHNLLASGQTAHARDNFTASIVDYVAVIEAEPHLKPALARARRGLAETLMALNLGPHADTRTNLAASLDFYRSAGPSFTRQLARTERLMAQTGVEAEARP</sequence>
<accession>A0ABT5BGH1</accession>